<evidence type="ECO:0000313" key="1">
    <source>
        <dbReference type="EMBL" id="KHT64380.1"/>
    </source>
</evidence>
<proteinExistence type="predicted"/>
<comment type="caution">
    <text evidence="1">The sequence shown here is derived from an EMBL/GenBank/DDBJ whole genome shotgun (WGS) entry which is preliminary data.</text>
</comment>
<dbReference type="EMBL" id="JWLZ01000090">
    <property type="protein sequence ID" value="KHT64380.1"/>
    <property type="molecule type" value="Genomic_DNA"/>
</dbReference>
<dbReference type="AlphaFoldDB" id="A0A0B9GHW9"/>
<dbReference type="Proteomes" id="UP000031278">
    <property type="component" value="Unassembled WGS sequence"/>
</dbReference>
<evidence type="ECO:0000313" key="2">
    <source>
        <dbReference type="Proteomes" id="UP000031278"/>
    </source>
</evidence>
<gene>
    <name evidence="1" type="ORF">RJ45_06590</name>
</gene>
<reference evidence="1 2" key="1">
    <citation type="submission" date="2014-12" db="EMBL/GenBank/DDBJ databases">
        <title>Genome sequencing of Photobacterium gaetbulicola AD005a.</title>
        <authorList>
            <person name="Adrian T.G.S."/>
            <person name="Chan K.G."/>
        </authorList>
    </citation>
    <scope>NUCLEOTIDE SEQUENCE [LARGE SCALE GENOMIC DNA]</scope>
    <source>
        <strain evidence="1 2">AD005a</strain>
    </source>
</reference>
<name>A0A0B9GHW9_9GAMM</name>
<accession>A0A0B9GHW9</accession>
<organism evidence="1 2">
    <name type="scientific">Photobacterium gaetbulicola</name>
    <dbReference type="NCBI Taxonomy" id="1295392"/>
    <lineage>
        <taxon>Bacteria</taxon>
        <taxon>Pseudomonadati</taxon>
        <taxon>Pseudomonadota</taxon>
        <taxon>Gammaproteobacteria</taxon>
        <taxon>Vibrionales</taxon>
        <taxon>Vibrionaceae</taxon>
        <taxon>Photobacterium</taxon>
    </lineage>
</organism>
<protein>
    <submittedName>
        <fullName evidence="1">Uncharacterized protein</fullName>
    </submittedName>
</protein>
<sequence>MNMSIPEHNFSEIKYDLNCECDSCSKCRSDSIYSESKKISHTEWNIKIGYKLLSGEMTLKQLGEYYYDD</sequence>